<protein>
    <submittedName>
        <fullName evidence="1">Uncharacterized protein</fullName>
    </submittedName>
</protein>
<reference evidence="1" key="1">
    <citation type="submission" date="2022-04" db="EMBL/GenBank/DDBJ databases">
        <title>Carnegiea gigantea Genome sequencing and assembly v2.</title>
        <authorList>
            <person name="Copetti D."/>
            <person name="Sanderson M.J."/>
            <person name="Burquez A."/>
            <person name="Wojciechowski M.F."/>
        </authorList>
    </citation>
    <scope>NUCLEOTIDE SEQUENCE</scope>
    <source>
        <strain evidence="1">SGP5-SGP5p</strain>
        <tissue evidence="1">Aerial part</tissue>
    </source>
</reference>
<sequence>MYLGIDTNGLLSMHLLSKKNFTKRSELPKRLGLQGFLKRSRQSMLNKTTRPKAMSRHILGSVSAAETAKRLILRFNFVWKAGETPTVAKLFAKDKSFSNDQSKVVWDKYQSLKATKQVPTSQEDDGLFLEAAGGWTEQGTVYRLGNAAEYFYKRPTAGTYSIKPSYTPSIVSHLQNELDSTKAELNSTKNELQ</sequence>
<keyword evidence="2" id="KW-1185">Reference proteome</keyword>
<dbReference type="EMBL" id="JAKOGI010000397">
    <property type="protein sequence ID" value="KAJ8435645.1"/>
    <property type="molecule type" value="Genomic_DNA"/>
</dbReference>
<name>A0A9Q1QCB3_9CARY</name>
<organism evidence="1 2">
    <name type="scientific">Carnegiea gigantea</name>
    <dbReference type="NCBI Taxonomy" id="171969"/>
    <lineage>
        <taxon>Eukaryota</taxon>
        <taxon>Viridiplantae</taxon>
        <taxon>Streptophyta</taxon>
        <taxon>Embryophyta</taxon>
        <taxon>Tracheophyta</taxon>
        <taxon>Spermatophyta</taxon>
        <taxon>Magnoliopsida</taxon>
        <taxon>eudicotyledons</taxon>
        <taxon>Gunneridae</taxon>
        <taxon>Pentapetalae</taxon>
        <taxon>Caryophyllales</taxon>
        <taxon>Cactineae</taxon>
        <taxon>Cactaceae</taxon>
        <taxon>Cactoideae</taxon>
        <taxon>Echinocereeae</taxon>
        <taxon>Carnegiea</taxon>
    </lineage>
</organism>
<accession>A0A9Q1QCB3</accession>
<proteinExistence type="predicted"/>
<evidence type="ECO:0000313" key="1">
    <source>
        <dbReference type="EMBL" id="KAJ8435645.1"/>
    </source>
</evidence>
<dbReference type="Proteomes" id="UP001153076">
    <property type="component" value="Unassembled WGS sequence"/>
</dbReference>
<dbReference type="AlphaFoldDB" id="A0A9Q1QCB3"/>
<comment type="caution">
    <text evidence="1">The sequence shown here is derived from an EMBL/GenBank/DDBJ whole genome shotgun (WGS) entry which is preliminary data.</text>
</comment>
<evidence type="ECO:0000313" key="2">
    <source>
        <dbReference type="Proteomes" id="UP001153076"/>
    </source>
</evidence>
<gene>
    <name evidence="1" type="ORF">Cgig2_003300</name>
</gene>